<feature type="compositionally biased region" description="Low complexity" evidence="2">
    <location>
        <begin position="40"/>
        <end position="49"/>
    </location>
</feature>
<feature type="region of interest" description="Disordered" evidence="2">
    <location>
        <begin position="1"/>
        <end position="51"/>
    </location>
</feature>
<dbReference type="Pfam" id="PF04434">
    <property type="entry name" value="SWIM"/>
    <property type="match status" value="1"/>
</dbReference>
<dbReference type="Gene3D" id="3.30.40.10">
    <property type="entry name" value="Zinc/RING finger domain, C3HC4 (zinc finger)"/>
    <property type="match status" value="1"/>
</dbReference>
<keyword evidence="1" id="KW-0479">Metal-binding</keyword>
<dbReference type="InterPro" id="IPR001841">
    <property type="entry name" value="Znf_RING"/>
</dbReference>
<dbReference type="Proteomes" id="UP000717996">
    <property type="component" value="Unassembled WGS sequence"/>
</dbReference>
<keyword evidence="1" id="KW-0863">Zinc-finger</keyword>
<dbReference type="InterPro" id="IPR007527">
    <property type="entry name" value="Znf_SWIM"/>
</dbReference>
<feature type="domain" description="SWIM-type" evidence="4">
    <location>
        <begin position="140"/>
        <end position="173"/>
    </location>
</feature>
<accession>A0A9P7CFI6</accession>
<dbReference type="GO" id="GO:0061630">
    <property type="term" value="F:ubiquitin protein ligase activity"/>
    <property type="evidence" value="ECO:0007669"/>
    <property type="project" value="InterPro"/>
</dbReference>
<feature type="compositionally biased region" description="Basic residues" evidence="2">
    <location>
        <begin position="27"/>
        <end position="39"/>
    </location>
</feature>
<proteinExistence type="predicted"/>
<evidence type="ECO:0000256" key="2">
    <source>
        <dbReference type="SAM" id="MobiDB-lite"/>
    </source>
</evidence>
<dbReference type="OMA" id="CKHIVYV"/>
<evidence type="ECO:0000313" key="6">
    <source>
        <dbReference type="Proteomes" id="UP000717996"/>
    </source>
</evidence>
<dbReference type="PANTHER" id="PTHR21540">
    <property type="entry name" value="RING FINGER AND SWIM DOMAIN-CONTAINING PROTEIN 2"/>
    <property type="match status" value="1"/>
</dbReference>
<reference evidence="5" key="1">
    <citation type="journal article" date="2020" name="Microb. Genom.">
        <title>Genetic diversity of clinical and environmental Mucorales isolates obtained from an investigation of mucormycosis cases among solid organ transplant recipients.</title>
        <authorList>
            <person name="Nguyen M.H."/>
            <person name="Kaul D."/>
            <person name="Muto C."/>
            <person name="Cheng S.J."/>
            <person name="Richter R.A."/>
            <person name="Bruno V.M."/>
            <person name="Liu G."/>
            <person name="Beyhan S."/>
            <person name="Sundermann A.J."/>
            <person name="Mounaud S."/>
            <person name="Pasculle A.W."/>
            <person name="Nierman W.C."/>
            <person name="Driscoll E."/>
            <person name="Cumbie R."/>
            <person name="Clancy C.J."/>
            <person name="Dupont C.L."/>
        </authorList>
    </citation>
    <scope>NUCLEOTIDE SEQUENCE</scope>
    <source>
        <strain evidence="5">GL16</strain>
    </source>
</reference>
<evidence type="ECO:0000259" key="3">
    <source>
        <dbReference type="PROSITE" id="PS50089"/>
    </source>
</evidence>
<dbReference type="InterPro" id="IPR013083">
    <property type="entry name" value="Znf_RING/FYVE/PHD"/>
</dbReference>
<comment type="caution">
    <text evidence="5">The sequence shown here is derived from an EMBL/GenBank/DDBJ whole genome shotgun (WGS) entry which is preliminary data.</text>
</comment>
<dbReference type="InterPro" id="IPR039903">
    <property type="entry name" value="Zswim2"/>
</dbReference>
<gene>
    <name evidence="5" type="ORF">G6F51_002200</name>
</gene>
<evidence type="ECO:0000259" key="4">
    <source>
        <dbReference type="PROSITE" id="PS50966"/>
    </source>
</evidence>
<dbReference type="EMBL" id="JAANIT010000184">
    <property type="protein sequence ID" value="KAG1550844.1"/>
    <property type="molecule type" value="Genomic_DNA"/>
</dbReference>
<dbReference type="AlphaFoldDB" id="A0A9P7CFI6"/>
<dbReference type="PROSITE" id="PS50966">
    <property type="entry name" value="ZF_SWIM"/>
    <property type="match status" value="1"/>
</dbReference>
<sequence length="352" mass="40181">MAFTRNKRILGAGTKNDPIDITDGPTKKPKVAKTTKKITRTTTSKSSNTVQKRGRKQVISFVYDEAAAAALKTLANAEREKRKKAAKKLPPEASLYLNDSMKGRVTRAMKQRMFVLSRQLAEDDESTEIFEVLGSIGNNYTVTISSRIKCTCMDYAMRKTHCKHILMVLLKVYCLPFDSPLYRSLSTKKDERIHARSFCQQVDPSVLVPEEARERIMKLMYGSSEEIAAISEAQRRPLDTSDCPVCFEEFEEEKINEIDYCKTCGNNIHKECFTMWASSKGSDVTCVYCRSKWIFPDLSEGPKKRTGKDLDSKHRLEGNFANFAQELGLEVKRDTSTYRSSQRYYDDDDGYY</sequence>
<evidence type="ECO:0000313" key="5">
    <source>
        <dbReference type="EMBL" id="KAG1550844.1"/>
    </source>
</evidence>
<dbReference type="OrthoDB" id="2122982at2759"/>
<dbReference type="GO" id="GO:0008270">
    <property type="term" value="F:zinc ion binding"/>
    <property type="evidence" value="ECO:0007669"/>
    <property type="project" value="UniProtKB-KW"/>
</dbReference>
<keyword evidence="1" id="KW-0862">Zinc</keyword>
<dbReference type="SUPFAM" id="SSF57850">
    <property type="entry name" value="RING/U-box"/>
    <property type="match status" value="1"/>
</dbReference>
<dbReference type="PROSITE" id="PS50089">
    <property type="entry name" value="ZF_RING_2"/>
    <property type="match status" value="1"/>
</dbReference>
<dbReference type="PANTHER" id="PTHR21540:SF0">
    <property type="entry name" value="PHD FAMILY PROTEIN"/>
    <property type="match status" value="1"/>
</dbReference>
<organism evidence="5 6">
    <name type="scientific">Rhizopus oryzae</name>
    <name type="common">Mucormycosis agent</name>
    <name type="synonym">Rhizopus arrhizus var. delemar</name>
    <dbReference type="NCBI Taxonomy" id="64495"/>
    <lineage>
        <taxon>Eukaryota</taxon>
        <taxon>Fungi</taxon>
        <taxon>Fungi incertae sedis</taxon>
        <taxon>Mucoromycota</taxon>
        <taxon>Mucoromycotina</taxon>
        <taxon>Mucoromycetes</taxon>
        <taxon>Mucorales</taxon>
        <taxon>Mucorineae</taxon>
        <taxon>Rhizopodaceae</taxon>
        <taxon>Rhizopus</taxon>
    </lineage>
</organism>
<feature type="domain" description="RING-type" evidence="3">
    <location>
        <begin position="243"/>
        <end position="290"/>
    </location>
</feature>
<evidence type="ECO:0000256" key="1">
    <source>
        <dbReference type="PROSITE-ProRule" id="PRU00175"/>
    </source>
</evidence>
<protein>
    <submittedName>
        <fullName evidence="5">Uncharacterized protein</fullName>
    </submittedName>
</protein>
<name>A0A9P7CFI6_RHIOR</name>